<dbReference type="Gene3D" id="2.30.260.10">
    <property type="entry name" value="putative xylanase like domain"/>
    <property type="match status" value="1"/>
</dbReference>
<keyword evidence="2" id="KW-1185">Reference proteome</keyword>
<dbReference type="EMBL" id="CP047652">
    <property type="protein sequence ID" value="QHI95509.1"/>
    <property type="molecule type" value="Genomic_DNA"/>
</dbReference>
<evidence type="ECO:0000313" key="1">
    <source>
        <dbReference type="EMBL" id="QHI95509.1"/>
    </source>
</evidence>
<dbReference type="InterPro" id="IPR038765">
    <property type="entry name" value="Papain-like_cys_pep_sf"/>
</dbReference>
<organism evidence="1 2">
    <name type="scientific">Aristophania vespae</name>
    <dbReference type="NCBI Taxonomy" id="2697033"/>
    <lineage>
        <taxon>Bacteria</taxon>
        <taxon>Pseudomonadati</taxon>
        <taxon>Pseudomonadota</taxon>
        <taxon>Alphaproteobacteria</taxon>
        <taxon>Acetobacterales</taxon>
        <taxon>Acetobacteraceae</taxon>
        <taxon>Aristophania</taxon>
    </lineage>
</organism>
<dbReference type="Proteomes" id="UP000463975">
    <property type="component" value="Chromosome"/>
</dbReference>
<protein>
    <submittedName>
        <fullName evidence="1">DUF1460 domain-containing protein</fullName>
    </submittedName>
</protein>
<dbReference type="PROSITE" id="PS51257">
    <property type="entry name" value="PROKAR_LIPOPROTEIN"/>
    <property type="match status" value="1"/>
</dbReference>
<sequence>MYKRAVLLIAVFLSGCVEHSVISKTATLPNNEIVDIAGTKANIDAGTLEKLHNLFAYRASWPTALTHGRIVELVSREFLGTPYLSNHLIGSQNTPEQLVIDLRVFDCFTFIDYVEALSTSHNVDEFVQRLINIRYADGEITFAQRKHFFTDWAEKNQLVAKDITAQISPDAVSVVKNLNQKADGSSYLPGLPVIQRDITYIPSAKINDKLLARLRTGDYIGIYTNLPGLDASHTGIFIMTQNGPVFRNASSRKENMKVVDYPFMNYVKTTPGIIVMRSLSK</sequence>
<dbReference type="Pfam" id="PF07313">
    <property type="entry name" value="AmiA-like"/>
    <property type="match status" value="1"/>
</dbReference>
<proteinExistence type="predicted"/>
<dbReference type="KEGG" id="bomb:GT348_03820"/>
<dbReference type="Gene3D" id="1.10.3670.10">
    <property type="entry name" value="Putative xylanase like domain"/>
    <property type="match status" value="1"/>
</dbReference>
<reference evidence="1 2" key="1">
    <citation type="submission" date="2020-01" db="EMBL/GenBank/DDBJ databases">
        <title>Genome sequencing of strain KACC 21507.</title>
        <authorList>
            <person name="Heo J."/>
            <person name="Kim S.-J."/>
            <person name="Kim J.-S."/>
            <person name="Hong S.-B."/>
            <person name="Kwon S.-W."/>
        </authorList>
    </citation>
    <scope>NUCLEOTIDE SEQUENCE [LARGE SCALE GENOMIC DNA]</scope>
    <source>
        <strain evidence="1 2">KACC 21507</strain>
    </source>
</reference>
<evidence type="ECO:0000313" key="2">
    <source>
        <dbReference type="Proteomes" id="UP000463975"/>
    </source>
</evidence>
<dbReference type="InterPro" id="IPR010846">
    <property type="entry name" value="AmiA-like"/>
</dbReference>
<accession>A0A6P1NDG4</accession>
<dbReference type="RefSeq" id="WP_160618586.1">
    <property type="nucleotide sequence ID" value="NZ_CP047652.1"/>
</dbReference>
<name>A0A6P1NDG4_9PROT</name>
<gene>
    <name evidence="1" type="ORF">GT348_03820</name>
</gene>
<dbReference type="AlphaFoldDB" id="A0A6P1NDG4"/>
<dbReference type="SUPFAM" id="SSF54001">
    <property type="entry name" value="Cysteine proteinases"/>
    <property type="match status" value="1"/>
</dbReference>